<proteinExistence type="predicted"/>
<feature type="non-terminal residue" evidence="2">
    <location>
        <position position="1"/>
    </location>
</feature>
<evidence type="ECO:0000313" key="3">
    <source>
        <dbReference type="Proteomes" id="UP001432027"/>
    </source>
</evidence>
<name>A0AAV5TBX1_9BILA</name>
<sequence>PHPIRYGSDIVVQPLPSTKHFIHAFTLINTILVVFLPILFVCLLSIGLLQTLRTCAAELCGDDGPKQMTAARLKGTTARVTVTVITIALCFTLTQGPSAVLVL</sequence>
<evidence type="ECO:0000313" key="2">
    <source>
        <dbReference type="EMBL" id="GMS92635.1"/>
    </source>
</evidence>
<feature type="non-terminal residue" evidence="2">
    <location>
        <position position="103"/>
    </location>
</feature>
<dbReference type="Proteomes" id="UP001432027">
    <property type="component" value="Unassembled WGS sequence"/>
</dbReference>
<dbReference type="AlphaFoldDB" id="A0AAV5TBX1"/>
<dbReference type="Gene3D" id="1.20.1070.10">
    <property type="entry name" value="Rhodopsin 7-helix transmembrane proteins"/>
    <property type="match status" value="1"/>
</dbReference>
<dbReference type="SUPFAM" id="SSF81321">
    <property type="entry name" value="Family A G protein-coupled receptor-like"/>
    <property type="match status" value="1"/>
</dbReference>
<keyword evidence="1" id="KW-1133">Transmembrane helix</keyword>
<protein>
    <recommendedName>
        <fullName evidence="4">G protein-coupled receptor</fullName>
    </recommendedName>
</protein>
<keyword evidence="1" id="KW-0472">Membrane</keyword>
<evidence type="ECO:0000256" key="1">
    <source>
        <dbReference type="SAM" id="Phobius"/>
    </source>
</evidence>
<comment type="caution">
    <text evidence="2">The sequence shown here is derived from an EMBL/GenBank/DDBJ whole genome shotgun (WGS) entry which is preliminary data.</text>
</comment>
<reference evidence="2" key="1">
    <citation type="submission" date="2023-10" db="EMBL/GenBank/DDBJ databases">
        <title>Genome assembly of Pristionchus species.</title>
        <authorList>
            <person name="Yoshida K."/>
            <person name="Sommer R.J."/>
        </authorList>
    </citation>
    <scope>NUCLEOTIDE SEQUENCE</scope>
    <source>
        <strain evidence="2">RS0144</strain>
    </source>
</reference>
<accession>A0AAV5TBX1</accession>
<evidence type="ECO:0008006" key="4">
    <source>
        <dbReference type="Google" id="ProtNLM"/>
    </source>
</evidence>
<dbReference type="PANTHER" id="PTHR46895:SF6">
    <property type="entry name" value="G-PROTEIN COUPLED RECEPTORS FAMILY 1 PROFILE DOMAIN-CONTAINING PROTEIN"/>
    <property type="match status" value="1"/>
</dbReference>
<dbReference type="PANTHER" id="PTHR46895">
    <property type="entry name" value="PROTEIN CBG20548-RELATED"/>
    <property type="match status" value="1"/>
</dbReference>
<dbReference type="EMBL" id="BTSX01000004">
    <property type="protein sequence ID" value="GMS92635.1"/>
    <property type="molecule type" value="Genomic_DNA"/>
</dbReference>
<keyword evidence="3" id="KW-1185">Reference proteome</keyword>
<feature type="transmembrane region" description="Helical" evidence="1">
    <location>
        <begin position="20"/>
        <end position="44"/>
    </location>
</feature>
<gene>
    <name evidence="2" type="ORF">PENTCL1PPCAC_14810</name>
</gene>
<keyword evidence="1" id="KW-0812">Transmembrane</keyword>
<organism evidence="2 3">
    <name type="scientific">Pristionchus entomophagus</name>
    <dbReference type="NCBI Taxonomy" id="358040"/>
    <lineage>
        <taxon>Eukaryota</taxon>
        <taxon>Metazoa</taxon>
        <taxon>Ecdysozoa</taxon>
        <taxon>Nematoda</taxon>
        <taxon>Chromadorea</taxon>
        <taxon>Rhabditida</taxon>
        <taxon>Rhabditina</taxon>
        <taxon>Diplogasteromorpha</taxon>
        <taxon>Diplogasteroidea</taxon>
        <taxon>Neodiplogasteridae</taxon>
        <taxon>Pristionchus</taxon>
    </lineage>
</organism>